<name>A0A6N8F2L6_PAEMA</name>
<gene>
    <name evidence="1" type="ORF">GNQ08_21170</name>
</gene>
<dbReference type="GeneID" id="77009307"/>
<protein>
    <submittedName>
        <fullName evidence="1">Uncharacterized protein</fullName>
    </submittedName>
</protein>
<dbReference type="OrthoDB" id="1690725at2"/>
<comment type="caution">
    <text evidence="1">The sequence shown here is derived from an EMBL/GenBank/DDBJ whole genome shotgun (WGS) entry which is preliminary data.</text>
</comment>
<dbReference type="AlphaFoldDB" id="A0A6N8F2L6"/>
<reference evidence="1 2" key="1">
    <citation type="submission" date="2019-11" db="EMBL/GenBank/DDBJ databases">
        <title>Draft genome sequences of five Paenibacillus species of dairy origin.</title>
        <authorList>
            <person name="Olajide A.M."/>
            <person name="Chen S."/>
            <person name="Lapointe G."/>
        </authorList>
    </citation>
    <scope>NUCLEOTIDE SEQUENCE [LARGE SCALE GENOMIC DNA]</scope>
    <source>
        <strain evidence="1 2">3CT49</strain>
    </source>
</reference>
<evidence type="ECO:0000313" key="2">
    <source>
        <dbReference type="Proteomes" id="UP000442469"/>
    </source>
</evidence>
<proteinExistence type="predicted"/>
<evidence type="ECO:0000313" key="1">
    <source>
        <dbReference type="EMBL" id="MUG24881.1"/>
    </source>
</evidence>
<organism evidence="1 2">
    <name type="scientific">Paenibacillus macerans</name>
    <name type="common">Bacillus macerans</name>
    <dbReference type="NCBI Taxonomy" id="44252"/>
    <lineage>
        <taxon>Bacteria</taxon>
        <taxon>Bacillati</taxon>
        <taxon>Bacillota</taxon>
        <taxon>Bacilli</taxon>
        <taxon>Bacillales</taxon>
        <taxon>Paenibacillaceae</taxon>
        <taxon>Paenibacillus</taxon>
    </lineage>
</organism>
<dbReference type="RefSeq" id="WP_036625739.1">
    <property type="nucleotide sequence ID" value="NZ_BGML01000002.1"/>
</dbReference>
<accession>A0A6N8F2L6</accession>
<dbReference type="EMBL" id="WNZZ01000019">
    <property type="protein sequence ID" value="MUG24881.1"/>
    <property type="molecule type" value="Genomic_DNA"/>
</dbReference>
<dbReference type="Proteomes" id="UP000442469">
    <property type="component" value="Unassembled WGS sequence"/>
</dbReference>
<sequence length="122" mass="14020">MGYRIQFTITDDEHADLKAQAIAEGYPNVAEFCKSRALNGKNTYATLFKEMKEKIEKLNPNDKINEQLNPGEFYLRDIIPTPPALLGRWLYEAVHDGRILHVEHLGNDGTNPEKYRIMEESV</sequence>